<dbReference type="Proteomes" id="UP000660729">
    <property type="component" value="Unassembled WGS sequence"/>
</dbReference>
<gene>
    <name evidence="2" type="ORF">HII31_07587</name>
</gene>
<accession>A0A8H6RHU6</accession>
<proteinExistence type="predicted"/>
<name>A0A8H6RHU6_9PEZI</name>
<sequence length="176" mass="19228">MELHTSSQKPSGEKDRPGALLSQTSKGTIRNMSDFAKALRGNMAANRCSVEVPSTWSAPEDPAIEFNGDAMEHFGSVESTTSMKAGENQPMTMVKTPKPLIKAPEIEIDSRIVVVSREADELTPGPHPPQSFTIPADWEQAVSNAKSHDEILNSEGPEWVKLPEGGGWWKGNMTWI</sequence>
<organism evidence="2 3">
    <name type="scientific">Pseudocercospora fuligena</name>
    <dbReference type="NCBI Taxonomy" id="685502"/>
    <lineage>
        <taxon>Eukaryota</taxon>
        <taxon>Fungi</taxon>
        <taxon>Dikarya</taxon>
        <taxon>Ascomycota</taxon>
        <taxon>Pezizomycotina</taxon>
        <taxon>Dothideomycetes</taxon>
        <taxon>Dothideomycetidae</taxon>
        <taxon>Mycosphaerellales</taxon>
        <taxon>Mycosphaerellaceae</taxon>
        <taxon>Pseudocercospora</taxon>
    </lineage>
</organism>
<evidence type="ECO:0000313" key="2">
    <source>
        <dbReference type="EMBL" id="KAF7191072.1"/>
    </source>
</evidence>
<reference evidence="2" key="1">
    <citation type="submission" date="2020-04" db="EMBL/GenBank/DDBJ databases">
        <title>Draft genome resource of the tomato pathogen Pseudocercospora fuligena.</title>
        <authorList>
            <person name="Zaccaron A."/>
        </authorList>
    </citation>
    <scope>NUCLEOTIDE SEQUENCE</scope>
    <source>
        <strain evidence="2">PF001</strain>
    </source>
</reference>
<comment type="caution">
    <text evidence="2">The sequence shown here is derived from an EMBL/GenBank/DDBJ whole genome shotgun (WGS) entry which is preliminary data.</text>
</comment>
<dbReference type="OrthoDB" id="10447800at2759"/>
<feature type="compositionally biased region" description="Polar residues" evidence="1">
    <location>
        <begin position="1"/>
        <end position="10"/>
    </location>
</feature>
<evidence type="ECO:0000313" key="3">
    <source>
        <dbReference type="Proteomes" id="UP000660729"/>
    </source>
</evidence>
<protein>
    <submittedName>
        <fullName evidence="2">Uncharacterized protein</fullName>
    </submittedName>
</protein>
<keyword evidence="3" id="KW-1185">Reference proteome</keyword>
<dbReference type="EMBL" id="JABCIY010000161">
    <property type="protein sequence ID" value="KAF7191072.1"/>
    <property type="molecule type" value="Genomic_DNA"/>
</dbReference>
<evidence type="ECO:0000256" key="1">
    <source>
        <dbReference type="SAM" id="MobiDB-lite"/>
    </source>
</evidence>
<feature type="region of interest" description="Disordered" evidence="1">
    <location>
        <begin position="1"/>
        <end position="26"/>
    </location>
</feature>
<dbReference type="AlphaFoldDB" id="A0A8H6RHU6"/>